<gene>
    <name evidence="4" type="primary">LOC113397429</name>
</gene>
<dbReference type="GO" id="GO:0005576">
    <property type="term" value="C:extracellular region"/>
    <property type="evidence" value="ECO:0007669"/>
    <property type="project" value="InterPro"/>
</dbReference>
<reference evidence="4" key="2">
    <citation type="submission" date="2025-08" db="UniProtKB">
        <authorList>
            <consortium name="RefSeq"/>
        </authorList>
    </citation>
    <scope>IDENTIFICATION</scope>
    <source>
        <tissue evidence="4">Whole body</tissue>
    </source>
</reference>
<protein>
    <submittedName>
        <fullName evidence="4">Uncharacterized protein LOC113397429</fullName>
    </submittedName>
</protein>
<feature type="domain" description="Chitin-binding type-2" evidence="2">
    <location>
        <begin position="22"/>
        <end position="85"/>
    </location>
</feature>
<dbReference type="AlphaFoldDB" id="A0A8B8I602"/>
<dbReference type="OMA" id="TYYLCVL"/>
<dbReference type="RefSeq" id="XP_026491541.2">
    <property type="nucleotide sequence ID" value="XM_026635756.2"/>
</dbReference>
<dbReference type="Gene3D" id="2.170.140.10">
    <property type="entry name" value="Chitin binding domain"/>
    <property type="match status" value="2"/>
</dbReference>
<organism evidence="3 4">
    <name type="scientific">Vanessa tameamea</name>
    <name type="common">Kamehameha butterfly</name>
    <dbReference type="NCBI Taxonomy" id="334116"/>
    <lineage>
        <taxon>Eukaryota</taxon>
        <taxon>Metazoa</taxon>
        <taxon>Ecdysozoa</taxon>
        <taxon>Arthropoda</taxon>
        <taxon>Hexapoda</taxon>
        <taxon>Insecta</taxon>
        <taxon>Pterygota</taxon>
        <taxon>Neoptera</taxon>
        <taxon>Endopterygota</taxon>
        <taxon>Lepidoptera</taxon>
        <taxon>Glossata</taxon>
        <taxon>Ditrysia</taxon>
        <taxon>Papilionoidea</taxon>
        <taxon>Nymphalidae</taxon>
        <taxon>Nymphalinae</taxon>
        <taxon>Vanessa</taxon>
    </lineage>
</organism>
<reference evidence="3" key="1">
    <citation type="submission" date="2025-05" db="UniProtKB">
        <authorList>
            <consortium name="RefSeq"/>
        </authorList>
    </citation>
    <scope>NUCLEOTIDE SEQUENCE [LARGE SCALE GENOMIC DNA]</scope>
</reference>
<proteinExistence type="predicted"/>
<keyword evidence="3" id="KW-1185">Reference proteome</keyword>
<feature type="domain" description="Chitin-binding type-2" evidence="2">
    <location>
        <begin position="152"/>
        <end position="211"/>
    </location>
</feature>
<dbReference type="SMART" id="SM00494">
    <property type="entry name" value="ChtBD2"/>
    <property type="match status" value="3"/>
</dbReference>
<dbReference type="PROSITE" id="PS50940">
    <property type="entry name" value="CHIT_BIND_II"/>
    <property type="match status" value="3"/>
</dbReference>
<keyword evidence="1" id="KW-0732">Signal</keyword>
<dbReference type="GO" id="GO:0008061">
    <property type="term" value="F:chitin binding"/>
    <property type="evidence" value="ECO:0007669"/>
    <property type="project" value="InterPro"/>
</dbReference>
<feature type="signal peptide" evidence="1">
    <location>
        <begin position="1"/>
        <end position="21"/>
    </location>
</feature>
<dbReference type="Pfam" id="PF01607">
    <property type="entry name" value="CBM_14"/>
    <property type="match status" value="2"/>
</dbReference>
<feature type="domain" description="Chitin-binding type-2" evidence="2">
    <location>
        <begin position="95"/>
        <end position="145"/>
    </location>
</feature>
<evidence type="ECO:0000256" key="1">
    <source>
        <dbReference type="SAM" id="SignalP"/>
    </source>
</evidence>
<evidence type="ECO:0000259" key="2">
    <source>
        <dbReference type="PROSITE" id="PS50940"/>
    </source>
</evidence>
<dbReference type="SUPFAM" id="SSF57625">
    <property type="entry name" value="Invertebrate chitin-binding proteins"/>
    <property type="match status" value="2"/>
</dbReference>
<dbReference type="InterPro" id="IPR036508">
    <property type="entry name" value="Chitin-bd_dom_sf"/>
</dbReference>
<dbReference type="Proteomes" id="UP001652626">
    <property type="component" value="Chromosome 3"/>
</dbReference>
<dbReference type="OrthoDB" id="8179045at2759"/>
<accession>A0A8B8I602</accession>
<evidence type="ECO:0000313" key="3">
    <source>
        <dbReference type="Proteomes" id="UP001652626"/>
    </source>
</evidence>
<feature type="chain" id="PRO_5045782188" evidence="1">
    <location>
        <begin position="22"/>
        <end position="211"/>
    </location>
</feature>
<dbReference type="InterPro" id="IPR002557">
    <property type="entry name" value="Chitin-bd_dom"/>
</dbReference>
<dbReference type="GeneID" id="113397429"/>
<evidence type="ECO:0000313" key="4">
    <source>
        <dbReference type="RefSeq" id="XP_026491541.2"/>
    </source>
</evidence>
<sequence>MDGKLYIAIFLVICLAWDVHAQVNCTSTGAGRFADTNDATCKNYTLCVAVNLTTGQYLSYNYVCPTTSLFNPAASQCTTNYVCNATTTTTNTTTSTICTAEGFTQDPTSTNCSSYIQCLLDNGTFVEFPITCPDGSFYNPNSTLCETSYVCGFTCTAAGRFADPSVTTCRNYYLCVLATNGTYAEYLYTCPSTSVFNPNTRVCTTTYTCPT</sequence>
<name>A0A8B8I602_VANTA</name>